<reference evidence="2 3" key="1">
    <citation type="submission" date="2018-03" db="EMBL/GenBank/DDBJ databases">
        <title>Whole genome sequencing of Histamine producing bacteria.</title>
        <authorList>
            <person name="Butler K."/>
        </authorList>
    </citation>
    <scope>NUCLEOTIDE SEQUENCE [LARGE SCALE GENOMIC DNA]</scope>
    <source>
        <strain evidence="2 3">ATCC 19614</strain>
    </source>
</reference>
<gene>
    <name evidence="2" type="ORF">C9J47_04935</name>
</gene>
<dbReference type="Pfam" id="PF14316">
    <property type="entry name" value="DUF4381"/>
    <property type="match status" value="1"/>
</dbReference>
<name>A0A2T3LEV6_9GAMM</name>
<keyword evidence="1" id="KW-1133">Transmembrane helix</keyword>
<dbReference type="InterPro" id="IPR025489">
    <property type="entry name" value="DUF4381"/>
</dbReference>
<evidence type="ECO:0000256" key="1">
    <source>
        <dbReference type="SAM" id="Phobius"/>
    </source>
</evidence>
<comment type="caution">
    <text evidence="2">The sequence shown here is derived from an EMBL/GenBank/DDBJ whole genome shotgun (WGS) entry which is preliminary data.</text>
</comment>
<evidence type="ECO:0000313" key="2">
    <source>
        <dbReference type="EMBL" id="PSV49896.1"/>
    </source>
</evidence>
<dbReference type="AlphaFoldDB" id="A0A2T3LEV6"/>
<evidence type="ECO:0000313" key="3">
    <source>
        <dbReference type="Proteomes" id="UP000241803"/>
    </source>
</evidence>
<protein>
    <submittedName>
        <fullName evidence="2">DUF4381 domain-containing protein</fullName>
    </submittedName>
</protein>
<sequence>MQHTPPSTYILRELIDVAVPNSVSWWPQTIGWKILAVLILLAVGYCLAKKIQSWWYNRYRREAVLALQALQPESPTVNQDILIIVKAVVTYLEPRNGAMFGERLLDYMDSLSPHSDYRFACESGRHWLHSVVTKKVTFTPDQAANIIGQVTLWMEEHDERIPHHIQAGGIDHV</sequence>
<feature type="transmembrane region" description="Helical" evidence="1">
    <location>
        <begin position="30"/>
        <end position="48"/>
    </location>
</feature>
<dbReference type="Proteomes" id="UP000241803">
    <property type="component" value="Unassembled WGS sequence"/>
</dbReference>
<keyword evidence="1" id="KW-0472">Membrane</keyword>
<dbReference type="RefSeq" id="WP_107252494.1">
    <property type="nucleotide sequence ID" value="NZ_PYOC01000001.1"/>
</dbReference>
<proteinExistence type="predicted"/>
<accession>A0A2T3LEV6</accession>
<dbReference type="EMBL" id="PYOC01000001">
    <property type="protein sequence ID" value="PSV49896.1"/>
    <property type="molecule type" value="Genomic_DNA"/>
</dbReference>
<organism evidence="2 3">
    <name type="scientific">Photobacterium indicum</name>
    <dbReference type="NCBI Taxonomy" id="81447"/>
    <lineage>
        <taxon>Bacteria</taxon>
        <taxon>Pseudomonadati</taxon>
        <taxon>Pseudomonadota</taxon>
        <taxon>Gammaproteobacteria</taxon>
        <taxon>Vibrionales</taxon>
        <taxon>Vibrionaceae</taxon>
        <taxon>Photobacterium</taxon>
    </lineage>
</organism>
<keyword evidence="1" id="KW-0812">Transmembrane</keyword>
<keyword evidence="3" id="KW-1185">Reference proteome</keyword>